<organism evidence="5 6">
    <name type="scientific">Nonomuraea rhodomycinica</name>
    <dbReference type="NCBI Taxonomy" id="1712872"/>
    <lineage>
        <taxon>Bacteria</taxon>
        <taxon>Bacillati</taxon>
        <taxon>Actinomycetota</taxon>
        <taxon>Actinomycetes</taxon>
        <taxon>Streptosporangiales</taxon>
        <taxon>Streptosporangiaceae</taxon>
        <taxon>Nonomuraea</taxon>
    </lineage>
</organism>
<keyword evidence="3" id="KW-0812">Transmembrane</keyword>
<dbReference type="GO" id="GO:0005886">
    <property type="term" value="C:plasma membrane"/>
    <property type="evidence" value="ECO:0007669"/>
    <property type="project" value="TreeGrafter"/>
</dbReference>
<protein>
    <submittedName>
        <fullName evidence="5">Prepilin peptidase</fullName>
    </submittedName>
</protein>
<dbReference type="Pfam" id="PF01478">
    <property type="entry name" value="Peptidase_A24"/>
    <property type="match status" value="1"/>
</dbReference>
<dbReference type="InterPro" id="IPR000045">
    <property type="entry name" value="Prepilin_IV_endopep_pep"/>
</dbReference>
<keyword evidence="3" id="KW-1133">Transmembrane helix</keyword>
<dbReference type="PANTHER" id="PTHR30487:SF0">
    <property type="entry name" value="PREPILIN LEADER PEPTIDASE_N-METHYLTRANSFERASE-RELATED"/>
    <property type="match status" value="1"/>
</dbReference>
<feature type="region of interest" description="Disordered" evidence="2">
    <location>
        <begin position="24"/>
        <end position="93"/>
    </location>
</feature>
<dbReference type="GO" id="GO:0004190">
    <property type="term" value="F:aspartic-type endopeptidase activity"/>
    <property type="evidence" value="ECO:0007669"/>
    <property type="project" value="InterPro"/>
</dbReference>
<comment type="similarity">
    <text evidence="1">Belongs to the peptidase A24 family.</text>
</comment>
<comment type="caution">
    <text evidence="5">The sequence shown here is derived from an EMBL/GenBank/DDBJ whole genome shotgun (WGS) entry which is preliminary data.</text>
</comment>
<evidence type="ECO:0000256" key="2">
    <source>
        <dbReference type="SAM" id="MobiDB-lite"/>
    </source>
</evidence>
<dbReference type="InterPro" id="IPR050882">
    <property type="entry name" value="Prepilin_peptidase/N-MTase"/>
</dbReference>
<feature type="domain" description="Prepilin type IV endopeptidase peptidase" evidence="4">
    <location>
        <begin position="146"/>
        <end position="249"/>
    </location>
</feature>
<evidence type="ECO:0000313" key="5">
    <source>
        <dbReference type="EMBL" id="NUW44262.1"/>
    </source>
</evidence>
<feature type="transmembrane region" description="Helical" evidence="3">
    <location>
        <begin position="143"/>
        <end position="160"/>
    </location>
</feature>
<feature type="transmembrane region" description="Helical" evidence="3">
    <location>
        <begin position="188"/>
        <end position="209"/>
    </location>
</feature>
<feature type="compositionally biased region" description="Low complexity" evidence="2">
    <location>
        <begin position="57"/>
        <end position="72"/>
    </location>
</feature>
<proteinExistence type="inferred from homology"/>
<dbReference type="GO" id="GO:0006465">
    <property type="term" value="P:signal peptide processing"/>
    <property type="evidence" value="ECO:0007669"/>
    <property type="project" value="TreeGrafter"/>
</dbReference>
<evidence type="ECO:0000256" key="1">
    <source>
        <dbReference type="ARBA" id="ARBA00005801"/>
    </source>
</evidence>
<evidence type="ECO:0000256" key="3">
    <source>
        <dbReference type="SAM" id="Phobius"/>
    </source>
</evidence>
<sequence length="281" mass="28906">MAGVVALAALVGLLAGPYVRTLASGFRPAPDTSPPDTPAASPDVRAASPDVRAGSLDARAASPDARAASPEAPAAPPDTRAISPDTRAISPDTRAISPDTRAEAREAFARTLRTRPFPAWPPCLEVVTAAVAALVTWRAGLPYLYLALAGTVLAVIDWRTSRLPDAITLPSYPLLALSLLPTGELPRALLGAAALAAVYGALWLARPAAMGFGDVKLAGLIGMAAAARGWEAWVVAAVAGQLLAALYALALLLMRRASRDTQFPLGPFLLLGALAAVCLAR</sequence>
<dbReference type="Proteomes" id="UP000546126">
    <property type="component" value="Unassembled WGS sequence"/>
</dbReference>
<dbReference type="AlphaFoldDB" id="A0A7Y6ITS5"/>
<dbReference type="EMBL" id="JABWGO010000008">
    <property type="protein sequence ID" value="NUW44262.1"/>
    <property type="molecule type" value="Genomic_DNA"/>
</dbReference>
<dbReference type="PANTHER" id="PTHR30487">
    <property type="entry name" value="TYPE 4 PREPILIN-LIKE PROTEINS LEADER PEPTIDE-PROCESSING ENZYME"/>
    <property type="match status" value="1"/>
</dbReference>
<dbReference type="RefSeq" id="WP_175603742.1">
    <property type="nucleotide sequence ID" value="NZ_JABWGO010000008.1"/>
</dbReference>
<feature type="transmembrane region" description="Helical" evidence="3">
    <location>
        <begin position="230"/>
        <end position="250"/>
    </location>
</feature>
<dbReference type="Gene3D" id="1.20.120.1220">
    <property type="match status" value="1"/>
</dbReference>
<reference evidence="5 6" key="1">
    <citation type="submission" date="2020-06" db="EMBL/GenBank/DDBJ databases">
        <authorList>
            <person name="Chanama M."/>
        </authorList>
    </citation>
    <scope>NUCLEOTIDE SEQUENCE [LARGE SCALE GENOMIC DNA]</scope>
    <source>
        <strain evidence="5 6">TBRC6557</strain>
    </source>
</reference>
<gene>
    <name evidence="5" type="ORF">HT134_29670</name>
</gene>
<evidence type="ECO:0000259" key="4">
    <source>
        <dbReference type="Pfam" id="PF01478"/>
    </source>
</evidence>
<accession>A0A7Y6ITS5</accession>
<evidence type="ECO:0000313" key="6">
    <source>
        <dbReference type="Proteomes" id="UP000546126"/>
    </source>
</evidence>
<keyword evidence="3" id="KW-0472">Membrane</keyword>
<name>A0A7Y6ITS5_9ACTN</name>
<keyword evidence="6" id="KW-1185">Reference proteome</keyword>